<sequence length="79" mass="8160">MDPHVRMAPREHAAAAVVKNVLGPRRVIISGEGLAAYDLLAGQIRDAGAASADRANSAVAEPAIKIAAVRAAGARWPHD</sequence>
<reference evidence="1 2" key="1">
    <citation type="submission" date="2024-10" db="EMBL/GenBank/DDBJ databases">
        <title>The Natural Products Discovery Center: Release of the First 8490 Sequenced Strains for Exploring Actinobacteria Biosynthetic Diversity.</title>
        <authorList>
            <person name="Kalkreuter E."/>
            <person name="Kautsar S.A."/>
            <person name="Yang D."/>
            <person name="Bader C.D."/>
            <person name="Teijaro C.N."/>
            <person name="Fluegel L."/>
            <person name="Davis C.M."/>
            <person name="Simpson J.R."/>
            <person name="Lauterbach L."/>
            <person name="Steele A.D."/>
            <person name="Gui C."/>
            <person name="Meng S."/>
            <person name="Li G."/>
            <person name="Viehrig K."/>
            <person name="Ye F."/>
            <person name="Su P."/>
            <person name="Kiefer A.F."/>
            <person name="Nichols A."/>
            <person name="Cepeda A.J."/>
            <person name="Yan W."/>
            <person name="Fan B."/>
            <person name="Jiang Y."/>
            <person name="Adhikari A."/>
            <person name="Zheng C.-J."/>
            <person name="Schuster L."/>
            <person name="Cowan T.M."/>
            <person name="Smanski M.J."/>
            <person name="Chevrette M.G."/>
            <person name="De Carvalho L.P.S."/>
            <person name="Shen B."/>
        </authorList>
    </citation>
    <scope>NUCLEOTIDE SEQUENCE [LARGE SCALE GENOMIC DNA]</scope>
    <source>
        <strain evidence="1 2">NPDC017990</strain>
    </source>
</reference>
<dbReference type="Proteomes" id="UP001610818">
    <property type="component" value="Unassembled WGS sequence"/>
</dbReference>
<dbReference type="EMBL" id="JBIRGQ010000003">
    <property type="protein sequence ID" value="MFH8546985.1"/>
    <property type="molecule type" value="Genomic_DNA"/>
</dbReference>
<evidence type="ECO:0000313" key="2">
    <source>
        <dbReference type="Proteomes" id="UP001610818"/>
    </source>
</evidence>
<dbReference type="RefSeq" id="WP_397712827.1">
    <property type="nucleotide sequence ID" value="NZ_JBIRGN010000003.1"/>
</dbReference>
<name>A0ABW7QPT1_9ACTN</name>
<keyword evidence="2" id="KW-1185">Reference proteome</keyword>
<evidence type="ECO:0000313" key="1">
    <source>
        <dbReference type="EMBL" id="MFH8546985.1"/>
    </source>
</evidence>
<proteinExistence type="predicted"/>
<organism evidence="1 2">
    <name type="scientific">Streptomyces longisporoflavus</name>
    <dbReference type="NCBI Taxonomy" id="28044"/>
    <lineage>
        <taxon>Bacteria</taxon>
        <taxon>Bacillati</taxon>
        <taxon>Actinomycetota</taxon>
        <taxon>Actinomycetes</taxon>
        <taxon>Kitasatosporales</taxon>
        <taxon>Streptomycetaceae</taxon>
        <taxon>Streptomyces</taxon>
    </lineage>
</organism>
<accession>A0ABW7QPT1</accession>
<gene>
    <name evidence="1" type="ORF">ACH4F9_18455</name>
</gene>
<comment type="caution">
    <text evidence="1">The sequence shown here is derived from an EMBL/GenBank/DDBJ whole genome shotgun (WGS) entry which is preliminary data.</text>
</comment>
<protein>
    <submittedName>
        <fullName evidence="1">Uncharacterized protein</fullName>
    </submittedName>
</protein>